<evidence type="ECO:0000313" key="4">
    <source>
        <dbReference type="Proteomes" id="UP001239994"/>
    </source>
</evidence>
<protein>
    <recommendedName>
        <fullName evidence="2">PiggyBac transposable element-derived protein domain-containing protein</fullName>
    </recommendedName>
</protein>
<dbReference type="EMBL" id="JAROKS010000015">
    <property type="protein sequence ID" value="KAK1795607.1"/>
    <property type="molecule type" value="Genomic_DNA"/>
</dbReference>
<comment type="caution">
    <text evidence="3">The sequence shown here is derived from an EMBL/GenBank/DDBJ whole genome shotgun (WGS) entry which is preliminary data.</text>
</comment>
<evidence type="ECO:0000256" key="1">
    <source>
        <dbReference type="SAM" id="MobiDB-lite"/>
    </source>
</evidence>
<evidence type="ECO:0000259" key="2">
    <source>
        <dbReference type="Pfam" id="PF13843"/>
    </source>
</evidence>
<dbReference type="PANTHER" id="PTHR46599:SF3">
    <property type="entry name" value="PIGGYBAC TRANSPOSABLE ELEMENT-DERIVED PROTEIN 4"/>
    <property type="match status" value="1"/>
</dbReference>
<dbReference type="PANTHER" id="PTHR46599">
    <property type="entry name" value="PIGGYBAC TRANSPOSABLE ELEMENT-DERIVED PROTEIN 4"/>
    <property type="match status" value="1"/>
</dbReference>
<dbReference type="Pfam" id="PF13843">
    <property type="entry name" value="DDE_Tnp_1_7"/>
    <property type="match status" value="2"/>
</dbReference>
<organism evidence="3 4">
    <name type="scientific">Electrophorus voltai</name>
    <dbReference type="NCBI Taxonomy" id="2609070"/>
    <lineage>
        <taxon>Eukaryota</taxon>
        <taxon>Metazoa</taxon>
        <taxon>Chordata</taxon>
        <taxon>Craniata</taxon>
        <taxon>Vertebrata</taxon>
        <taxon>Euteleostomi</taxon>
        <taxon>Actinopterygii</taxon>
        <taxon>Neopterygii</taxon>
        <taxon>Teleostei</taxon>
        <taxon>Ostariophysi</taxon>
        <taxon>Gymnotiformes</taxon>
        <taxon>Gymnotoidei</taxon>
        <taxon>Gymnotidae</taxon>
        <taxon>Electrophorus</taxon>
    </lineage>
</organism>
<reference evidence="3" key="1">
    <citation type="submission" date="2023-03" db="EMBL/GenBank/DDBJ databases">
        <title>Electrophorus voltai genome.</title>
        <authorList>
            <person name="Bian C."/>
        </authorList>
    </citation>
    <scope>NUCLEOTIDE SEQUENCE</scope>
    <source>
        <strain evidence="3">CB-2022</strain>
        <tissue evidence="3">Muscle</tissue>
    </source>
</reference>
<dbReference type="InterPro" id="IPR029526">
    <property type="entry name" value="PGBD"/>
</dbReference>
<sequence>MTHPPPNLVRRQRSGSDHVTSSPAIKRASAAVLATSEQDRWNNIDEDDVSPVLHPFSPARTPGVQLDCHQEYTPLQLFQLFFDKSVIKVLCKNTNKYAQHRLKNGMKTLWNPVCDRDIYKYLSLVIYCGLLKASTIRDLWRKDRLLNLPFPSSVMAGFRFEAISSNLHMSDIEETMKNDKLKGTPGCDRLFRLKPLMEQILIACKAYYHPYQNISIDERMVATKARISMKQYMKNKPTKWGYKLFVLADSKNGYTCAFDIYQGKVQTHSGKGLAYDTVMNLLSTCSLGTGYHIYVDNFYTSTTLFRDLHKKRYEACGTIRNNQIHFAQIPTNALSKRAIRGDIKWIRDGPLLYVKWMDTREVTVCSTIHKAYKGETVQRRVRNHDGTWSLKCVPVPEPVKAYNKHMGGVDLSDALIKYFSVTQKTVKWYRKLFLHFVDIALVNSYIIYKEQVLAKNQKPLTQKKFREVLCLQLADFENDATTTKQGPTKPEVVVAIVQPSQVLCKNTNKYAQHRLKNGMKIVWYPVCDRDIYKYLSLVIYCGLLKASTIRDLWRKDRLLNLPFPSSVMAGFRFEAISSNLHMSDIEETMKNDKLKGTPGYDRLFRLKPLMEQILIACKAYYHPYQNISIDERMVATKARISMKQYMKNKPTKWGYKLFVLADSKNGYTCAFDIYQGKVQTHSGKGLAYDTVMNLLSTCSLGTGYHIYVDNFYTSTTLFRDLHKKRYEACGTIRNNQIDFAQIPTNALSKRAIRGDIKWIRDGPLLYVKWMDTREVTVCSTIHKAYKGETVQRRVRNHDGTWSLKCIPVPEPVKAYNKHMGGVDLSDALIKFFSVTQKTVKWYRKLFLHFVDIALVNSYIIYKEQVLAKYQKPLTHKKFREVLCLQLADLGKDPTTTQPGPTKPEVVLAIVRPPQVEEKKECYPITIVDTSASAKRDKATAGLLQQRVCLRICNSWLVSSKALEMPPALSLTTHGRADERRR</sequence>
<dbReference type="AlphaFoldDB" id="A0AAD8ZAQ9"/>
<feature type="domain" description="PiggyBac transposable element-derived protein" evidence="2">
    <location>
        <begin position="503"/>
        <end position="858"/>
    </location>
</feature>
<feature type="region of interest" description="Disordered" evidence="1">
    <location>
        <begin position="1"/>
        <end position="24"/>
    </location>
</feature>
<dbReference type="Proteomes" id="UP001239994">
    <property type="component" value="Unassembled WGS sequence"/>
</dbReference>
<name>A0AAD8ZAQ9_9TELE</name>
<proteinExistence type="predicted"/>
<keyword evidence="4" id="KW-1185">Reference proteome</keyword>
<feature type="domain" description="PiggyBac transposable element-derived protein" evidence="2">
    <location>
        <begin position="73"/>
        <end position="445"/>
    </location>
</feature>
<accession>A0AAD8ZAQ9</accession>
<gene>
    <name evidence="3" type="ORF">P4O66_001103</name>
</gene>
<evidence type="ECO:0000313" key="3">
    <source>
        <dbReference type="EMBL" id="KAK1795607.1"/>
    </source>
</evidence>